<dbReference type="InterPro" id="IPR045239">
    <property type="entry name" value="bHLH95_bHLH"/>
</dbReference>
<evidence type="ECO:0000256" key="4">
    <source>
        <dbReference type="ARBA" id="ARBA00023242"/>
    </source>
</evidence>
<feature type="domain" description="BHLH" evidence="5">
    <location>
        <begin position="39"/>
        <end position="91"/>
    </location>
</feature>
<evidence type="ECO:0000256" key="2">
    <source>
        <dbReference type="ARBA" id="ARBA00023015"/>
    </source>
</evidence>
<keyword evidence="3" id="KW-0804">Transcription</keyword>
<dbReference type="InterPro" id="IPR011598">
    <property type="entry name" value="bHLH_dom"/>
</dbReference>
<dbReference type="EMBL" id="JBFOLK010000006">
    <property type="protein sequence ID" value="KAL2506711.1"/>
    <property type="molecule type" value="Genomic_DNA"/>
</dbReference>
<sequence>MKGYKDSVIPPLISDFTPLQGFCISEKGSGSKKSGINESSATDTILKERGRREKMSDKYSVLRSMVPNLFTISKPTREKIVHDTVNYIKCLEEEIKRLEGIKKLQVQEPKAAKPVLSRFANQKSSVDVTVSSGATFFAIRFPFKPDIITKIVKVFDKHHAEVLVATVSVDEQQLLTFTVTIVLGSEGGNTIQKIKEEIVALEVVF</sequence>
<organism evidence="6 7">
    <name type="scientific">Abeliophyllum distichum</name>
    <dbReference type="NCBI Taxonomy" id="126358"/>
    <lineage>
        <taxon>Eukaryota</taxon>
        <taxon>Viridiplantae</taxon>
        <taxon>Streptophyta</taxon>
        <taxon>Embryophyta</taxon>
        <taxon>Tracheophyta</taxon>
        <taxon>Spermatophyta</taxon>
        <taxon>Magnoliopsida</taxon>
        <taxon>eudicotyledons</taxon>
        <taxon>Gunneridae</taxon>
        <taxon>Pentapetalae</taxon>
        <taxon>asterids</taxon>
        <taxon>lamiids</taxon>
        <taxon>Lamiales</taxon>
        <taxon>Oleaceae</taxon>
        <taxon>Forsythieae</taxon>
        <taxon>Abeliophyllum</taxon>
    </lineage>
</organism>
<dbReference type="PANTHER" id="PTHR46772:SF6">
    <property type="entry name" value="BHLH DOMAIN-CONTAINING PROTEIN"/>
    <property type="match status" value="1"/>
</dbReference>
<dbReference type="PROSITE" id="PS50888">
    <property type="entry name" value="BHLH"/>
    <property type="match status" value="1"/>
</dbReference>
<keyword evidence="4" id="KW-0539">Nucleus</keyword>
<keyword evidence="7" id="KW-1185">Reference proteome</keyword>
<proteinExistence type="predicted"/>
<protein>
    <submittedName>
        <fullName evidence="6">Transcription factor bHLH</fullName>
    </submittedName>
</protein>
<gene>
    <name evidence="6" type="ORF">Adt_22332</name>
</gene>
<evidence type="ECO:0000313" key="6">
    <source>
        <dbReference type="EMBL" id="KAL2506711.1"/>
    </source>
</evidence>
<evidence type="ECO:0000256" key="3">
    <source>
        <dbReference type="ARBA" id="ARBA00023163"/>
    </source>
</evidence>
<dbReference type="SUPFAM" id="SSF47459">
    <property type="entry name" value="HLH, helix-loop-helix DNA-binding domain"/>
    <property type="match status" value="1"/>
</dbReference>
<dbReference type="SMART" id="SM00353">
    <property type="entry name" value="HLH"/>
    <property type="match status" value="1"/>
</dbReference>
<dbReference type="InterPro" id="IPR044278">
    <property type="entry name" value="BHLH95-like"/>
</dbReference>
<dbReference type="AlphaFoldDB" id="A0ABD1T248"/>
<reference evidence="7" key="1">
    <citation type="submission" date="2024-07" db="EMBL/GenBank/DDBJ databases">
        <title>Two chromosome-level genome assemblies of Korean endemic species Abeliophyllum distichum and Forsythia ovata (Oleaceae).</title>
        <authorList>
            <person name="Jang H."/>
        </authorList>
    </citation>
    <scope>NUCLEOTIDE SEQUENCE [LARGE SCALE GENOMIC DNA]</scope>
</reference>
<evidence type="ECO:0000259" key="5">
    <source>
        <dbReference type="PROSITE" id="PS50888"/>
    </source>
</evidence>
<comment type="caution">
    <text evidence="6">The sequence shown here is derived from an EMBL/GenBank/DDBJ whole genome shotgun (WGS) entry which is preliminary data.</text>
</comment>
<keyword evidence="2" id="KW-0805">Transcription regulation</keyword>
<dbReference type="GO" id="GO:0005634">
    <property type="term" value="C:nucleus"/>
    <property type="evidence" value="ECO:0007669"/>
    <property type="project" value="UniProtKB-SubCell"/>
</dbReference>
<evidence type="ECO:0000313" key="7">
    <source>
        <dbReference type="Proteomes" id="UP001604336"/>
    </source>
</evidence>
<dbReference type="Gene3D" id="4.10.280.10">
    <property type="entry name" value="Helix-loop-helix DNA-binding domain"/>
    <property type="match status" value="1"/>
</dbReference>
<dbReference type="InterPro" id="IPR036638">
    <property type="entry name" value="HLH_DNA-bd_sf"/>
</dbReference>
<name>A0ABD1T248_9LAMI</name>
<comment type="subcellular location">
    <subcellularLocation>
        <location evidence="1">Nucleus</location>
    </subcellularLocation>
</comment>
<evidence type="ECO:0000256" key="1">
    <source>
        <dbReference type="ARBA" id="ARBA00004123"/>
    </source>
</evidence>
<dbReference type="CDD" id="cd11393">
    <property type="entry name" value="bHLH_AtbHLH_like"/>
    <property type="match status" value="1"/>
</dbReference>
<accession>A0ABD1T248</accession>
<dbReference type="Proteomes" id="UP001604336">
    <property type="component" value="Unassembled WGS sequence"/>
</dbReference>
<dbReference type="Pfam" id="PF00010">
    <property type="entry name" value="HLH"/>
    <property type="match status" value="1"/>
</dbReference>
<dbReference type="PANTHER" id="PTHR46772">
    <property type="entry name" value="BHLH DOMAIN-CONTAINING PROTEIN"/>
    <property type="match status" value="1"/>
</dbReference>